<dbReference type="InterPro" id="IPR011199">
    <property type="entry name" value="Bacillithiol_biosynth_BshC"/>
</dbReference>
<proteinExistence type="inferred from homology"/>
<evidence type="ECO:0000259" key="3">
    <source>
        <dbReference type="Pfam" id="PF10079"/>
    </source>
</evidence>
<evidence type="ECO:0000259" key="4">
    <source>
        <dbReference type="Pfam" id="PF24850"/>
    </source>
</evidence>
<dbReference type="PIRSF" id="PIRSF012535">
    <property type="entry name" value="UCP012535"/>
    <property type="match status" value="1"/>
</dbReference>
<protein>
    <recommendedName>
        <fullName evidence="2">Putative cysteine ligase BshC</fullName>
        <ecNumber evidence="2">6.-.-.-</ecNumber>
    </recommendedName>
</protein>
<dbReference type="NCBIfam" id="TIGR03998">
    <property type="entry name" value="thiol_BshC"/>
    <property type="match status" value="1"/>
</dbReference>
<dbReference type="EMBL" id="CP134537">
    <property type="protein sequence ID" value="WNH10128.1"/>
    <property type="molecule type" value="Genomic_DNA"/>
</dbReference>
<evidence type="ECO:0000256" key="1">
    <source>
        <dbReference type="ARBA" id="ARBA00022598"/>
    </source>
</evidence>
<comment type="similarity">
    <text evidence="2">Belongs to the BshC family.</text>
</comment>
<dbReference type="RefSeq" id="WP_415866469.1">
    <property type="nucleotide sequence ID" value="NZ_CP134537.1"/>
</dbReference>
<feature type="domain" description="Bacillithiol biosynthesis BshC C-terminal coiled-coil" evidence="4">
    <location>
        <begin position="379"/>
        <end position="534"/>
    </location>
</feature>
<feature type="domain" description="Bacillithiol biosynthesis BshC N-terminal Rossmann-like" evidence="3">
    <location>
        <begin position="1"/>
        <end position="376"/>
    </location>
</feature>
<organism evidence="5 6">
    <name type="scientific">Thalassobellus suaedae</name>
    <dbReference type="NCBI Taxonomy" id="3074124"/>
    <lineage>
        <taxon>Bacteria</taxon>
        <taxon>Pseudomonadati</taxon>
        <taxon>Bacteroidota</taxon>
        <taxon>Flavobacteriia</taxon>
        <taxon>Flavobacteriales</taxon>
        <taxon>Flavobacteriaceae</taxon>
        <taxon>Thalassobellus</taxon>
    </lineage>
</organism>
<dbReference type="InterPro" id="IPR055399">
    <property type="entry name" value="CC_BshC"/>
</dbReference>
<evidence type="ECO:0000313" key="5">
    <source>
        <dbReference type="EMBL" id="WNH10128.1"/>
    </source>
</evidence>
<dbReference type="EC" id="6.-.-.-" evidence="2"/>
<dbReference type="InterPro" id="IPR055398">
    <property type="entry name" value="Rossmann-like_BshC"/>
</dbReference>
<gene>
    <name evidence="2 5" type="primary">bshC</name>
    <name evidence="5" type="ORF">RHP51_05365</name>
</gene>
<dbReference type="HAMAP" id="MF_01867">
    <property type="entry name" value="BshC"/>
    <property type="match status" value="1"/>
</dbReference>
<evidence type="ECO:0000313" key="6">
    <source>
        <dbReference type="Proteomes" id="UP001302806"/>
    </source>
</evidence>
<dbReference type="Proteomes" id="UP001302806">
    <property type="component" value="Chromosome"/>
</dbReference>
<evidence type="ECO:0000256" key="2">
    <source>
        <dbReference type="HAMAP-Rule" id="MF_01867"/>
    </source>
</evidence>
<sequence length="534" mass="62745">MQLKYIPFSKTGYFSSLICNYLDENPQLKPFYNHFPNLDNFKFQIEEKQVSFQLESRTVLVERLKKQYQNIDTSKLTLQNIERLQLENTFTITTGHQLNLFTGPLYFLYKIVSTINLTNDLKQKYPESNFVPIYWMATEDHDFEEINYFNFKGKKVHWNKASSGAVGELSTEGLEDVFNLLSKELGTTKNANYLKTLFENAYVKNQNLADATCFLANELFKDYGLVIIDANDKDLKKQFIPFIEDELLNQTSFNNVSETIQKINELPNQPYGIQVNPREINLFYLKENLRERIVFEDGVYKVLNTDIVWSKRDILSHLYEMPERFSPNVIMRPLYQEVILPNLCYIGGGGEIAYWFQLKQFFNKVNVPFPVLLLRNSVLIQSESQSKKLQKLNILDKDVFLKRDAFINKKVRDISNIDIDFSEQKDYLVQQFQSLYKLAEQTDESFIGAVKAQEVKQLKGLDNLEKRLLKAQKRKLSDQVLRMTELQNELFPNQSLQERNTNFSEFYLEYGNQLIPKLIENLEPLKSEFIIIRL</sequence>
<dbReference type="Pfam" id="PF24850">
    <property type="entry name" value="CC_BshC"/>
    <property type="match status" value="1"/>
</dbReference>
<keyword evidence="1 2" id="KW-0436">Ligase</keyword>
<accession>A0ABY9XW95</accession>
<name>A0ABY9XW95_9FLAO</name>
<dbReference type="Pfam" id="PF10079">
    <property type="entry name" value="Rossmann-like_BshC"/>
    <property type="match status" value="1"/>
</dbReference>
<reference evidence="5 6" key="1">
    <citation type="submission" date="2023-09" db="EMBL/GenBank/DDBJ databases">
        <title>Thalassobella suaedae gen. nov., sp. nov., a marine bacterium of the family Flavobacteriaceae isolated from a halophyte Suaeda japonica.</title>
        <authorList>
            <person name="Lee S.Y."/>
            <person name="Hwang C.Y."/>
        </authorList>
    </citation>
    <scope>NUCLEOTIDE SEQUENCE [LARGE SCALE GENOMIC DNA]</scope>
    <source>
        <strain evidence="5 6">HL-DH14</strain>
    </source>
</reference>